<name>A0A8K0IDZ1_COCNU</name>
<proteinExistence type="predicted"/>
<dbReference type="AlphaFoldDB" id="A0A8K0IDZ1"/>
<reference evidence="2" key="1">
    <citation type="journal article" date="2017" name="Gigascience">
        <title>The genome draft of coconut (Cocos nucifera).</title>
        <authorList>
            <person name="Xiao Y."/>
            <person name="Xu P."/>
            <person name="Fan H."/>
            <person name="Baudouin L."/>
            <person name="Xia W."/>
            <person name="Bocs S."/>
            <person name="Xu J."/>
            <person name="Li Q."/>
            <person name="Guo A."/>
            <person name="Zhou L."/>
            <person name="Li J."/>
            <person name="Wu Y."/>
            <person name="Ma Z."/>
            <person name="Armero A."/>
            <person name="Issali A.E."/>
            <person name="Liu N."/>
            <person name="Peng M."/>
            <person name="Yang Y."/>
        </authorList>
    </citation>
    <scope>NUCLEOTIDE SEQUENCE</scope>
    <source>
        <tissue evidence="2">Spear leaf of Hainan Tall coconut</tissue>
    </source>
</reference>
<feature type="region of interest" description="Disordered" evidence="1">
    <location>
        <begin position="97"/>
        <end position="118"/>
    </location>
</feature>
<reference evidence="2" key="2">
    <citation type="submission" date="2019-07" db="EMBL/GenBank/DDBJ databases">
        <authorList>
            <person name="Yang Y."/>
            <person name="Bocs S."/>
            <person name="Baudouin L."/>
        </authorList>
    </citation>
    <scope>NUCLEOTIDE SEQUENCE</scope>
    <source>
        <tissue evidence="2">Spear leaf of Hainan Tall coconut</tissue>
    </source>
</reference>
<gene>
    <name evidence="2" type="ORF">COCNU_06G019910</name>
</gene>
<dbReference type="EMBL" id="CM017877">
    <property type="protein sequence ID" value="KAG1348162.1"/>
    <property type="molecule type" value="Genomic_DNA"/>
</dbReference>
<keyword evidence="3" id="KW-1185">Reference proteome</keyword>
<accession>A0A8K0IDZ1</accession>
<evidence type="ECO:0000256" key="1">
    <source>
        <dbReference type="SAM" id="MobiDB-lite"/>
    </source>
</evidence>
<dbReference type="Proteomes" id="UP000797356">
    <property type="component" value="Chromosome 6"/>
</dbReference>
<protein>
    <submittedName>
        <fullName evidence="2">Uncharacterized protein</fullName>
    </submittedName>
</protein>
<evidence type="ECO:0000313" key="3">
    <source>
        <dbReference type="Proteomes" id="UP000797356"/>
    </source>
</evidence>
<evidence type="ECO:0000313" key="2">
    <source>
        <dbReference type="EMBL" id="KAG1348162.1"/>
    </source>
</evidence>
<comment type="caution">
    <text evidence="2">The sequence shown here is derived from an EMBL/GenBank/DDBJ whole genome shotgun (WGS) entry which is preliminary data.</text>
</comment>
<organism evidence="2 3">
    <name type="scientific">Cocos nucifera</name>
    <name type="common">Coconut palm</name>
    <dbReference type="NCBI Taxonomy" id="13894"/>
    <lineage>
        <taxon>Eukaryota</taxon>
        <taxon>Viridiplantae</taxon>
        <taxon>Streptophyta</taxon>
        <taxon>Embryophyta</taxon>
        <taxon>Tracheophyta</taxon>
        <taxon>Spermatophyta</taxon>
        <taxon>Magnoliopsida</taxon>
        <taxon>Liliopsida</taxon>
        <taxon>Arecaceae</taxon>
        <taxon>Arecoideae</taxon>
        <taxon>Cocoseae</taxon>
        <taxon>Attaleinae</taxon>
        <taxon>Cocos</taxon>
    </lineage>
</organism>
<sequence length="118" mass="14017">MTVELGGMSLEKYVKSRLPGGFHRDRPEEMRYCRRCASRRNGKIYHQPREPKVSHDVSTLDRRFRAYADTRKKWSDKMTAVTAKKDAALERLRTISEKEKEMEEREKKLEEENSRLKG</sequence>